<gene>
    <name evidence="2" type="ORF">B4N89_40085</name>
</gene>
<keyword evidence="3" id="KW-1185">Reference proteome</keyword>
<sequence length="333" mass="33926">MNTAVKVGAFGAGVVLAFGAAFGVGHAVGPVGSDPAPAHGGHGGAQAGPSGGARSPGATPAAAELPGGLQVSDRGYTLVAPAEPLPAGTTTDFRFRVLGPDGQPWTRYDRAHDKDLHLIVTRRDLSGFQHVHPVLGADGTWSVPLTFATAGTYRMFADFTPTGDPGGTLTLGADVVVAGDYAPAALPAPSRTAVVDGYTVTLTGDLATGASAPLTLNVSRDGRPVTDLQPYLGAYGHLVALRQGDLAYLHVHPQGAPGDGRTPAGPGIGFQAQAPSAGNYRLYLDFQHEGRVRTAEFTVTVGATTAPAPPPARSAQSTQPNQPNQPEHGEHAH</sequence>
<accession>A0A1T3NP03</accession>
<feature type="compositionally biased region" description="Gly residues" evidence="1">
    <location>
        <begin position="40"/>
        <end position="51"/>
    </location>
</feature>
<feature type="region of interest" description="Disordered" evidence="1">
    <location>
        <begin position="33"/>
        <end position="66"/>
    </location>
</feature>
<dbReference type="OrthoDB" id="128043at2"/>
<evidence type="ECO:0008006" key="4">
    <source>
        <dbReference type="Google" id="ProtNLM"/>
    </source>
</evidence>
<organism evidence="2 3">
    <name type="scientific">Embleya scabrispora</name>
    <dbReference type="NCBI Taxonomy" id="159449"/>
    <lineage>
        <taxon>Bacteria</taxon>
        <taxon>Bacillati</taxon>
        <taxon>Actinomycetota</taxon>
        <taxon>Actinomycetes</taxon>
        <taxon>Kitasatosporales</taxon>
        <taxon>Streptomycetaceae</taxon>
        <taxon>Embleya</taxon>
    </lineage>
</organism>
<dbReference type="Proteomes" id="UP000190037">
    <property type="component" value="Unassembled WGS sequence"/>
</dbReference>
<evidence type="ECO:0000313" key="3">
    <source>
        <dbReference type="Proteomes" id="UP000190037"/>
    </source>
</evidence>
<evidence type="ECO:0000256" key="1">
    <source>
        <dbReference type="SAM" id="MobiDB-lite"/>
    </source>
</evidence>
<feature type="region of interest" description="Disordered" evidence="1">
    <location>
        <begin position="302"/>
        <end position="333"/>
    </location>
</feature>
<feature type="compositionally biased region" description="Low complexity" evidence="1">
    <location>
        <begin position="52"/>
        <end position="63"/>
    </location>
</feature>
<dbReference type="AlphaFoldDB" id="A0A1T3NP03"/>
<dbReference type="EMBL" id="MWQN01000003">
    <property type="protein sequence ID" value="OPC78361.1"/>
    <property type="molecule type" value="Genomic_DNA"/>
</dbReference>
<evidence type="ECO:0000313" key="2">
    <source>
        <dbReference type="EMBL" id="OPC78361.1"/>
    </source>
</evidence>
<proteinExistence type="predicted"/>
<protein>
    <recommendedName>
        <fullName evidence="4">Heavy metal-binding domain-containing protein</fullName>
    </recommendedName>
</protein>
<dbReference type="RefSeq" id="WP_078981452.1">
    <property type="nucleotide sequence ID" value="NZ_MWQN01000003.1"/>
</dbReference>
<comment type="caution">
    <text evidence="2">The sequence shown here is derived from an EMBL/GenBank/DDBJ whole genome shotgun (WGS) entry which is preliminary data.</text>
</comment>
<reference evidence="2 3" key="1">
    <citation type="submission" date="2017-03" db="EMBL/GenBank/DDBJ databases">
        <title>Draft genome sequence of Streptomyces scabrisporus NF3, endophyte isolated from Amphipterygium adstringens.</title>
        <authorList>
            <person name="Vazquez M."/>
            <person name="Ceapa C.D."/>
            <person name="Rodriguez Luna D."/>
            <person name="Sanchez Esquivel S."/>
        </authorList>
    </citation>
    <scope>NUCLEOTIDE SEQUENCE [LARGE SCALE GENOMIC DNA]</scope>
    <source>
        <strain evidence="2 3">NF3</strain>
    </source>
</reference>
<dbReference type="STRING" id="159449.B4N89_40085"/>
<name>A0A1T3NP03_9ACTN</name>